<sequence length="140" mass="15915">MNIEDNKALARRMQADVWNEGNVDAIDDLLAEDFVQHSPWEPSELRGRDEFKRQIRDFHAAFPDLHGTVDDIVAEGDTVANRFTMHATHRGEFMGVEPTGNEIELVGTIFARVEDGRIAERWVVDHVLGFLEQLGTVSER</sequence>
<dbReference type="Pfam" id="PF07366">
    <property type="entry name" value="SnoaL"/>
    <property type="match status" value="1"/>
</dbReference>
<dbReference type="InterPro" id="IPR009959">
    <property type="entry name" value="Cyclase_SnoaL-like"/>
</dbReference>
<dbReference type="EMBL" id="FOFD01000008">
    <property type="protein sequence ID" value="SER81228.1"/>
    <property type="molecule type" value="Genomic_DNA"/>
</dbReference>
<dbReference type="RefSeq" id="WP_090622490.1">
    <property type="nucleotide sequence ID" value="NZ_FOFD01000008.1"/>
</dbReference>
<dbReference type="PANTHER" id="PTHR38436:SF1">
    <property type="entry name" value="ESTER CYCLASE"/>
    <property type="match status" value="1"/>
</dbReference>
<dbReference type="SUPFAM" id="SSF54427">
    <property type="entry name" value="NTF2-like"/>
    <property type="match status" value="1"/>
</dbReference>
<dbReference type="AlphaFoldDB" id="A0A1H9S8I4"/>
<dbReference type="PANTHER" id="PTHR38436">
    <property type="entry name" value="POLYKETIDE CYCLASE SNOAL-LIKE DOMAIN"/>
    <property type="match status" value="1"/>
</dbReference>
<organism evidence="1 2">
    <name type="scientific">Natrinema salaciae</name>
    <dbReference type="NCBI Taxonomy" id="1186196"/>
    <lineage>
        <taxon>Archaea</taxon>
        <taxon>Methanobacteriati</taxon>
        <taxon>Methanobacteriota</taxon>
        <taxon>Stenosarchaea group</taxon>
        <taxon>Halobacteria</taxon>
        <taxon>Halobacteriales</taxon>
        <taxon>Natrialbaceae</taxon>
        <taxon>Natrinema</taxon>
    </lineage>
</organism>
<evidence type="ECO:0000313" key="1">
    <source>
        <dbReference type="EMBL" id="SER81228.1"/>
    </source>
</evidence>
<dbReference type="InterPro" id="IPR032710">
    <property type="entry name" value="NTF2-like_dom_sf"/>
</dbReference>
<dbReference type="GO" id="GO:0030638">
    <property type="term" value="P:polyketide metabolic process"/>
    <property type="evidence" value="ECO:0007669"/>
    <property type="project" value="InterPro"/>
</dbReference>
<dbReference type="Gene3D" id="3.10.450.50">
    <property type="match status" value="1"/>
</dbReference>
<gene>
    <name evidence="1" type="ORF">SAMN04489841_4624</name>
</gene>
<dbReference type="STRING" id="1186196.SAMN04489841_4624"/>
<dbReference type="Proteomes" id="UP000199114">
    <property type="component" value="Unassembled WGS sequence"/>
</dbReference>
<reference evidence="2" key="1">
    <citation type="submission" date="2016-10" db="EMBL/GenBank/DDBJ databases">
        <authorList>
            <person name="Varghese N."/>
            <person name="Submissions S."/>
        </authorList>
    </citation>
    <scope>NUCLEOTIDE SEQUENCE [LARGE SCALE GENOMIC DNA]</scope>
    <source>
        <strain evidence="2">DSM 25055</strain>
    </source>
</reference>
<keyword evidence="2" id="KW-1185">Reference proteome</keyword>
<dbReference type="OrthoDB" id="8685at2157"/>
<name>A0A1H9S8I4_9EURY</name>
<protein>
    <recommendedName>
        <fullName evidence="3">SnoaL-like polyketide cyclase</fullName>
    </recommendedName>
</protein>
<evidence type="ECO:0008006" key="3">
    <source>
        <dbReference type="Google" id="ProtNLM"/>
    </source>
</evidence>
<proteinExistence type="predicted"/>
<accession>A0A1H9S8I4</accession>
<evidence type="ECO:0000313" key="2">
    <source>
        <dbReference type="Proteomes" id="UP000199114"/>
    </source>
</evidence>